<dbReference type="EMBL" id="CP071518">
    <property type="protein sequence ID" value="QSX77724.1"/>
    <property type="molecule type" value="Genomic_DNA"/>
</dbReference>
<evidence type="ECO:0000313" key="7">
    <source>
        <dbReference type="Proteomes" id="UP000639274"/>
    </source>
</evidence>
<keyword evidence="4" id="KW-0449">Lipoprotein</keyword>
<dbReference type="InterPro" id="IPR017687">
    <property type="entry name" value="BamB"/>
</dbReference>
<dbReference type="Proteomes" id="UP000639274">
    <property type="component" value="Chromosome"/>
</dbReference>
<dbReference type="PANTHER" id="PTHR34512">
    <property type="entry name" value="CELL SURFACE PROTEIN"/>
    <property type="match status" value="1"/>
</dbReference>
<evidence type="ECO:0000256" key="4">
    <source>
        <dbReference type="HAMAP-Rule" id="MF_00923"/>
    </source>
</evidence>
<dbReference type="PROSITE" id="PS51257">
    <property type="entry name" value="PROKAR_LIPOPROTEIN"/>
    <property type="match status" value="1"/>
</dbReference>
<dbReference type="Gene3D" id="2.130.10.10">
    <property type="entry name" value="YVTN repeat-like/Quinoprotein amine dehydrogenase"/>
    <property type="match status" value="1"/>
</dbReference>
<comment type="subunit">
    <text evidence="4">Part of the Bam complex.</text>
</comment>
<reference evidence="6 7" key="1">
    <citation type="submission" date="2021-03" db="EMBL/GenBank/DDBJ databases">
        <title>Lysobacter sp. nov. isolated from soil of gangwondo yeongwol, south Korea.</title>
        <authorList>
            <person name="Kim K.R."/>
            <person name="Kim K.H."/>
            <person name="Jeon C.O."/>
        </authorList>
    </citation>
    <scope>NUCLEOTIDE SEQUENCE [LARGE SCALE GENOMIC DNA]</scope>
    <source>
        <strain evidence="6 7">R19</strain>
    </source>
</reference>
<dbReference type="InterPro" id="IPR015943">
    <property type="entry name" value="WD40/YVTN_repeat-like_dom_sf"/>
</dbReference>
<dbReference type="InterPro" id="IPR011047">
    <property type="entry name" value="Quinoprotein_ADH-like_sf"/>
</dbReference>
<dbReference type="AlphaFoldDB" id="A0A975AS54"/>
<dbReference type="NCBIfam" id="TIGR03300">
    <property type="entry name" value="assembly_YfgL"/>
    <property type="match status" value="1"/>
</dbReference>
<keyword evidence="1 4" id="KW-0732">Signal</keyword>
<comment type="similarity">
    <text evidence="4">Belongs to the BamB family.</text>
</comment>
<comment type="function">
    <text evidence="4">Part of the outer membrane protein assembly complex, which is involved in assembly and insertion of beta-barrel proteins into the outer membrane.</text>
</comment>
<dbReference type="InterPro" id="IPR018391">
    <property type="entry name" value="PQQ_b-propeller_rpt"/>
</dbReference>
<keyword evidence="7" id="KW-1185">Reference proteome</keyword>
<dbReference type="SMART" id="SM00564">
    <property type="entry name" value="PQQ"/>
    <property type="match status" value="7"/>
</dbReference>
<evidence type="ECO:0000313" key="6">
    <source>
        <dbReference type="EMBL" id="QSX77724.1"/>
    </source>
</evidence>
<evidence type="ECO:0000256" key="1">
    <source>
        <dbReference type="ARBA" id="ARBA00022729"/>
    </source>
</evidence>
<proteinExistence type="inferred from homology"/>
<dbReference type="HAMAP" id="MF_00923">
    <property type="entry name" value="OM_assembly_BamB"/>
    <property type="match status" value="1"/>
</dbReference>
<dbReference type="RefSeq" id="WP_200616454.1">
    <property type="nucleotide sequence ID" value="NZ_CP071518.1"/>
</dbReference>
<evidence type="ECO:0000256" key="2">
    <source>
        <dbReference type="ARBA" id="ARBA00023136"/>
    </source>
</evidence>
<evidence type="ECO:0000259" key="5">
    <source>
        <dbReference type="Pfam" id="PF13360"/>
    </source>
</evidence>
<keyword evidence="3 4" id="KW-0998">Cell outer membrane</keyword>
<keyword evidence="4" id="KW-0564">Palmitate</keyword>
<dbReference type="GO" id="GO:0043165">
    <property type="term" value="P:Gram-negative-bacterium-type cell outer membrane assembly"/>
    <property type="evidence" value="ECO:0007669"/>
    <property type="project" value="UniProtKB-UniRule"/>
</dbReference>
<dbReference type="Pfam" id="PF13360">
    <property type="entry name" value="PQQ_2"/>
    <property type="match status" value="1"/>
</dbReference>
<sequence length="387" mass="39971">MGLRLSVALACALALGGCSTVKGWFDGGKDEPNEPAPLTDITPSVEVTRLWSASAGKGEGRIGARQGPAVADGRVYAAALKGGVRALDLQTGKTVWHHESDLLISGGPGVGDGLVVAGGLDGEVIALDAATGEEKWTAKIPAEIVAAPTIGLGSVFVHSADGRVTALDAASGERRWFWTHEPPALTLRGNDAVSLGPGFVFVGNDDGSVTALSATDGHSLWSLPVAQPEGRTELDRVADVDGTPILDGTTLYATSFKKQTLAIDAPSGRPVWVSSEGGVGRLGLGSDRLLVSDPTGNVHALDKSNGASLWKQPALERRNLTGPVVQGDYAVVGDFDGYLHWLKLENGELAARTRLSGKALRGAPVVVDGVLVAQDVDGEVAAYRLGQ</sequence>
<keyword evidence="2 4" id="KW-0472">Membrane</keyword>
<protein>
    <recommendedName>
        <fullName evidence="4">Outer membrane protein assembly factor BamB</fullName>
    </recommendedName>
</protein>
<dbReference type="GO" id="GO:0009279">
    <property type="term" value="C:cell outer membrane"/>
    <property type="evidence" value="ECO:0007669"/>
    <property type="project" value="UniProtKB-SubCell"/>
</dbReference>
<name>A0A975AS54_9GAMM</name>
<accession>A0A975AS54</accession>
<comment type="subcellular location">
    <subcellularLocation>
        <location evidence="4">Cell outer membrane</location>
        <topology evidence="4">Lipid-anchor</topology>
    </subcellularLocation>
</comment>
<dbReference type="SUPFAM" id="SSF50998">
    <property type="entry name" value="Quinoprotein alcohol dehydrogenase-like"/>
    <property type="match status" value="1"/>
</dbReference>
<feature type="domain" description="Pyrrolo-quinoline quinone repeat" evidence="5">
    <location>
        <begin position="81"/>
        <end position="312"/>
    </location>
</feature>
<dbReference type="PANTHER" id="PTHR34512:SF30">
    <property type="entry name" value="OUTER MEMBRANE PROTEIN ASSEMBLY FACTOR BAMB"/>
    <property type="match status" value="1"/>
</dbReference>
<gene>
    <name evidence="4 6" type="primary">bamB</name>
    <name evidence="6" type="ORF">I8J32_013410</name>
</gene>
<dbReference type="KEGG" id="lsf:I8J32_013410"/>
<organism evidence="6 7">
    <name type="scientific">Agrilutibacter solisilvae</name>
    <dbReference type="NCBI Taxonomy" id="2763317"/>
    <lineage>
        <taxon>Bacteria</taxon>
        <taxon>Pseudomonadati</taxon>
        <taxon>Pseudomonadota</taxon>
        <taxon>Gammaproteobacteria</taxon>
        <taxon>Lysobacterales</taxon>
        <taxon>Lysobacteraceae</taxon>
        <taxon>Agrilutibacter</taxon>
    </lineage>
</organism>
<dbReference type="GO" id="GO:0051205">
    <property type="term" value="P:protein insertion into membrane"/>
    <property type="evidence" value="ECO:0007669"/>
    <property type="project" value="UniProtKB-UniRule"/>
</dbReference>
<dbReference type="InterPro" id="IPR002372">
    <property type="entry name" value="PQQ_rpt_dom"/>
</dbReference>
<evidence type="ECO:0000256" key="3">
    <source>
        <dbReference type="ARBA" id="ARBA00023237"/>
    </source>
</evidence>